<dbReference type="AlphaFoldDB" id="A0A8J7WAS1"/>
<dbReference type="EMBL" id="JWHL01000014">
    <property type="protein sequence ID" value="MBR1369527.1"/>
    <property type="molecule type" value="Genomic_DNA"/>
</dbReference>
<gene>
    <name evidence="1" type="ORF">RJ53_08520</name>
</gene>
<protein>
    <submittedName>
        <fullName evidence="1">Uncharacterized protein</fullName>
    </submittedName>
</protein>
<keyword evidence="2" id="KW-1185">Reference proteome</keyword>
<dbReference type="Proteomes" id="UP000730161">
    <property type="component" value="Unassembled WGS sequence"/>
</dbReference>
<reference evidence="1" key="1">
    <citation type="submission" date="2014-12" db="EMBL/GenBank/DDBJ databases">
        <authorList>
            <person name="Huang H.-H."/>
            <person name="Chen S.-C."/>
            <person name="Lai M.-C."/>
        </authorList>
    </citation>
    <scope>NUCLEOTIDE SEQUENCE</scope>
    <source>
        <strain evidence="1">K1F9705b</strain>
    </source>
</reference>
<evidence type="ECO:0000313" key="2">
    <source>
        <dbReference type="Proteomes" id="UP000730161"/>
    </source>
</evidence>
<accession>A0A8J7WAS1</accession>
<name>A0A8J7WAS1_9EURY</name>
<proteinExistence type="predicted"/>
<comment type="caution">
    <text evidence="1">The sequence shown here is derived from an EMBL/GenBank/DDBJ whole genome shotgun (WGS) entry which is preliminary data.</text>
</comment>
<evidence type="ECO:0000313" key="1">
    <source>
        <dbReference type="EMBL" id="MBR1369527.1"/>
    </source>
</evidence>
<sequence>MCPLCGDDRLHLLPHLLFCCCKLFVCFKKVQISLAEFQLLAFPLIDIGDDSGDLHRLSG</sequence>
<organism evidence="1 2">
    <name type="scientific">Methanocalculus chunghsingensis</name>
    <dbReference type="NCBI Taxonomy" id="156457"/>
    <lineage>
        <taxon>Archaea</taxon>
        <taxon>Methanobacteriati</taxon>
        <taxon>Methanobacteriota</taxon>
        <taxon>Stenosarchaea group</taxon>
        <taxon>Methanomicrobia</taxon>
        <taxon>Methanomicrobiales</taxon>
        <taxon>Methanocalculaceae</taxon>
        <taxon>Methanocalculus</taxon>
    </lineage>
</organism>